<evidence type="ECO:0000313" key="5">
    <source>
        <dbReference type="EMBL" id="KAJ6836816.1"/>
    </source>
</evidence>
<feature type="region of interest" description="Disordered" evidence="3">
    <location>
        <begin position="316"/>
        <end position="341"/>
    </location>
</feature>
<dbReference type="Pfam" id="PF00439">
    <property type="entry name" value="Bromodomain"/>
    <property type="match status" value="1"/>
</dbReference>
<feature type="compositionally biased region" description="Basic and acidic residues" evidence="3">
    <location>
        <begin position="662"/>
        <end position="672"/>
    </location>
</feature>
<dbReference type="InterPro" id="IPR051831">
    <property type="entry name" value="Bromodomain_contain_prot"/>
</dbReference>
<evidence type="ECO:0000256" key="1">
    <source>
        <dbReference type="ARBA" id="ARBA00023117"/>
    </source>
</evidence>
<sequence>MMKKKKGRPSLLDLQKRSLRLQKQHQNNTGNPNTNPKSRSHSPNPYLKFPSSSAPARRATRRSSNPEDDDEEEEEQEQESDGGGKRKEKKLKLVLQEEEEEGGGGSDPEEEGSSRRRKKKKKKRKIDSLETGGQNSSSKATDARVEGTEEPSDSRPTATTTTTTTTPLPDKKLLEFILDRLHKKDTYSVFSEPVDPDELPDYHDIIQHPMDFATVRNKLSSGAYACLEQFESDVFLISSNAMHYNAPDTIYYRQARSIQELAKKDFKSLRQESDSETEPQTVRRGRPPMKNTIKRMLAKPPADRTICDVSNATLANSRDDTRSNSTNDLLRKGPSFDKMNMVDSSTRASHTLCYNQTHRSNGDQKSEYLGFSLKGISMRNWKKQSVTDENRRDTYNQPLRPTFQQKQSILNTVDLERKLLVPVGFHADHSYARSLARFAANLGPVGWEVAAKKVQRALPPGTKFGRGWVGDSEAPQPQPPVLSASPQVSTQMKLVRCSTPSSGNKPTEIHEPSQNDSAPPLSASASAAPTPSRSLDIVDGPEACKIVNPEGKLDLVESGAGSKTPIQLFKNSPLRSTMNCFNPGFGVNLPTQAGKTVILTKPPEEVMAHGRVRNIACRNGDNSFMNHQSPLRQVAAEERTRLAVGNPSTINLSNTTLHPKHHSEGQWRELSMDPKPGSLLPDLNVDFQSPGSPVFSMLPEPRPQQHKQPDLALQL</sequence>
<protein>
    <submittedName>
        <fullName evidence="5">Bromodomain-containing protein-like isoform X2</fullName>
    </submittedName>
</protein>
<reference evidence="5" key="2">
    <citation type="submission" date="2023-04" db="EMBL/GenBank/DDBJ databases">
        <authorList>
            <person name="Bruccoleri R.E."/>
            <person name="Oakeley E.J."/>
            <person name="Faust A.-M."/>
            <person name="Dessus-Babus S."/>
            <person name="Altorfer M."/>
            <person name="Burckhardt D."/>
            <person name="Oertli M."/>
            <person name="Naumann U."/>
            <person name="Petersen F."/>
            <person name="Wong J."/>
        </authorList>
    </citation>
    <scope>NUCLEOTIDE SEQUENCE</scope>
    <source>
        <strain evidence="5">GSM-AAB239-AS_SAM_17_03QT</strain>
        <tissue evidence="5">Leaf</tissue>
    </source>
</reference>
<reference evidence="5" key="1">
    <citation type="journal article" date="2023" name="GigaByte">
        <title>Genome assembly of the bearded iris, Iris pallida Lam.</title>
        <authorList>
            <person name="Bruccoleri R.E."/>
            <person name="Oakeley E.J."/>
            <person name="Faust A.M.E."/>
            <person name="Altorfer M."/>
            <person name="Dessus-Babus S."/>
            <person name="Burckhardt D."/>
            <person name="Oertli M."/>
            <person name="Naumann U."/>
            <person name="Petersen F."/>
            <person name="Wong J."/>
        </authorList>
    </citation>
    <scope>NUCLEOTIDE SEQUENCE</scope>
    <source>
        <strain evidence="5">GSM-AAB239-AS_SAM_17_03QT</strain>
    </source>
</reference>
<evidence type="ECO:0000256" key="2">
    <source>
        <dbReference type="PROSITE-ProRule" id="PRU00035"/>
    </source>
</evidence>
<dbReference type="PROSITE" id="PS00633">
    <property type="entry name" value="BROMODOMAIN_1"/>
    <property type="match status" value="1"/>
</dbReference>
<feature type="compositionally biased region" description="Low complexity" evidence="3">
    <location>
        <begin position="157"/>
        <end position="166"/>
    </location>
</feature>
<dbReference type="InterPro" id="IPR018359">
    <property type="entry name" value="Bromodomain_CS"/>
</dbReference>
<organism evidence="5 6">
    <name type="scientific">Iris pallida</name>
    <name type="common">Sweet iris</name>
    <dbReference type="NCBI Taxonomy" id="29817"/>
    <lineage>
        <taxon>Eukaryota</taxon>
        <taxon>Viridiplantae</taxon>
        <taxon>Streptophyta</taxon>
        <taxon>Embryophyta</taxon>
        <taxon>Tracheophyta</taxon>
        <taxon>Spermatophyta</taxon>
        <taxon>Magnoliopsida</taxon>
        <taxon>Liliopsida</taxon>
        <taxon>Asparagales</taxon>
        <taxon>Iridaceae</taxon>
        <taxon>Iridoideae</taxon>
        <taxon>Irideae</taxon>
        <taxon>Iris</taxon>
    </lineage>
</organism>
<dbReference type="PANTHER" id="PTHR22881">
    <property type="entry name" value="BROMODOMAIN CONTAINING PROTEIN"/>
    <property type="match status" value="1"/>
</dbReference>
<dbReference type="CDD" id="cd04369">
    <property type="entry name" value="Bromodomain"/>
    <property type="match status" value="1"/>
</dbReference>
<feature type="region of interest" description="Disordered" evidence="3">
    <location>
        <begin position="266"/>
        <end position="291"/>
    </location>
</feature>
<evidence type="ECO:0000256" key="3">
    <source>
        <dbReference type="SAM" id="MobiDB-lite"/>
    </source>
</evidence>
<keyword evidence="1 2" id="KW-0103">Bromodomain</keyword>
<dbReference type="SUPFAM" id="SSF47370">
    <property type="entry name" value="Bromodomain"/>
    <property type="match status" value="1"/>
</dbReference>
<feature type="compositionally biased region" description="Polar residues" evidence="3">
    <location>
        <begin position="131"/>
        <end position="140"/>
    </location>
</feature>
<feature type="compositionally biased region" description="Acidic residues" evidence="3">
    <location>
        <begin position="66"/>
        <end position="80"/>
    </location>
</feature>
<dbReference type="EMBL" id="JANAVB010011799">
    <property type="protein sequence ID" value="KAJ6836816.1"/>
    <property type="molecule type" value="Genomic_DNA"/>
</dbReference>
<dbReference type="InterPro" id="IPR001487">
    <property type="entry name" value="Bromodomain"/>
</dbReference>
<dbReference type="PRINTS" id="PR00503">
    <property type="entry name" value="BROMODOMAIN"/>
</dbReference>
<name>A0AAX6H743_IRIPA</name>
<accession>A0AAX6H743</accession>
<feature type="region of interest" description="Disordered" evidence="3">
    <location>
        <begin position="654"/>
        <end position="679"/>
    </location>
</feature>
<proteinExistence type="predicted"/>
<comment type="caution">
    <text evidence="5">The sequence shown here is derived from an EMBL/GenBank/DDBJ whole genome shotgun (WGS) entry which is preliminary data.</text>
</comment>
<feature type="compositionally biased region" description="Low complexity" evidence="3">
    <location>
        <begin position="517"/>
        <end position="532"/>
    </location>
</feature>
<feature type="compositionally biased region" description="Acidic residues" evidence="3">
    <location>
        <begin position="96"/>
        <end position="111"/>
    </location>
</feature>
<feature type="compositionally biased region" description="Polar residues" evidence="3">
    <location>
        <begin position="484"/>
        <end position="505"/>
    </location>
</feature>
<gene>
    <name evidence="5" type="ORF">M6B38_324375</name>
</gene>
<feature type="region of interest" description="Disordered" evidence="3">
    <location>
        <begin position="460"/>
        <end position="537"/>
    </location>
</feature>
<dbReference type="PANTHER" id="PTHR22881:SF27">
    <property type="entry name" value="BROMODOMAIN CONTAINING 7_9"/>
    <property type="match status" value="1"/>
</dbReference>
<evidence type="ECO:0000313" key="6">
    <source>
        <dbReference type="Proteomes" id="UP001140949"/>
    </source>
</evidence>
<evidence type="ECO:0000259" key="4">
    <source>
        <dbReference type="PROSITE" id="PS50014"/>
    </source>
</evidence>
<feature type="domain" description="Bromo" evidence="4">
    <location>
        <begin position="182"/>
        <end position="252"/>
    </location>
</feature>
<keyword evidence="6" id="KW-1185">Reference proteome</keyword>
<feature type="compositionally biased region" description="Polar residues" evidence="3">
    <location>
        <begin position="24"/>
        <end position="43"/>
    </location>
</feature>
<dbReference type="InterPro" id="IPR036427">
    <property type="entry name" value="Bromodomain-like_sf"/>
</dbReference>
<dbReference type="Gene3D" id="1.20.920.10">
    <property type="entry name" value="Bromodomain-like"/>
    <property type="match status" value="1"/>
</dbReference>
<feature type="region of interest" description="Disordered" evidence="3">
    <location>
        <begin position="1"/>
        <end position="167"/>
    </location>
</feature>
<dbReference type="SMART" id="SM00297">
    <property type="entry name" value="BROMO"/>
    <property type="match status" value="1"/>
</dbReference>
<feature type="compositionally biased region" description="Basic residues" evidence="3">
    <location>
        <begin position="115"/>
        <end position="125"/>
    </location>
</feature>
<dbReference type="Proteomes" id="UP001140949">
    <property type="component" value="Unassembled WGS sequence"/>
</dbReference>
<dbReference type="PROSITE" id="PS50014">
    <property type="entry name" value="BROMODOMAIN_2"/>
    <property type="match status" value="1"/>
</dbReference>
<dbReference type="AlphaFoldDB" id="A0AAX6H743"/>